<protein>
    <submittedName>
        <fullName evidence="1">Uncharacterized protein</fullName>
    </submittedName>
</protein>
<gene>
    <name evidence="1" type="ORF">HMPREF9997_00790</name>
</gene>
<comment type="caution">
    <text evidence="1">The sequence shown here is derived from an EMBL/GenBank/DDBJ whole genome shotgun (WGS) entry which is preliminary data.</text>
</comment>
<dbReference type="EMBL" id="AMEM01000013">
    <property type="protein sequence ID" value="EKX91188.1"/>
    <property type="molecule type" value="Genomic_DNA"/>
</dbReference>
<keyword evidence="2" id="KW-1185">Reference proteome</keyword>
<name>L1MIR9_9CORY</name>
<reference evidence="1 2" key="1">
    <citation type="submission" date="2012-05" db="EMBL/GenBank/DDBJ databases">
        <authorList>
            <person name="Weinstock G."/>
            <person name="Sodergren E."/>
            <person name="Lobos E.A."/>
            <person name="Fulton L."/>
            <person name="Fulton R."/>
            <person name="Courtney L."/>
            <person name="Fronick C."/>
            <person name="O'Laughlin M."/>
            <person name="Godfrey J."/>
            <person name="Wilson R.M."/>
            <person name="Miner T."/>
            <person name="Farmer C."/>
            <person name="Delehaunty K."/>
            <person name="Cordes M."/>
            <person name="Minx P."/>
            <person name="Tomlinson C."/>
            <person name="Chen J."/>
            <person name="Wollam A."/>
            <person name="Pepin K.H."/>
            <person name="Bhonagiri V."/>
            <person name="Zhang X."/>
            <person name="Suruliraj S."/>
            <person name="Warren W."/>
            <person name="Mitreva M."/>
            <person name="Mardis E.R."/>
            <person name="Wilson R.K."/>
        </authorList>
    </citation>
    <scope>NUCLEOTIDE SEQUENCE [LARGE SCALE GENOMIC DNA]</scope>
    <source>
        <strain evidence="1 2">F0235</strain>
    </source>
</reference>
<dbReference type="PATRIC" id="fig|1035195.3.peg.704"/>
<sequence>MHKMHGGKSMAHGHKLYYRFINKGKLFQVKDSYFHVTDEIKKILTGDSYLI</sequence>
<evidence type="ECO:0000313" key="1">
    <source>
        <dbReference type="EMBL" id="EKX91188.1"/>
    </source>
</evidence>
<dbReference type="STRING" id="1035195.HMPREF9997_00790"/>
<dbReference type="AlphaFoldDB" id="L1MIR9"/>
<evidence type="ECO:0000313" key="2">
    <source>
        <dbReference type="Proteomes" id="UP000010445"/>
    </source>
</evidence>
<accession>L1MIR9</accession>
<proteinExistence type="predicted"/>
<dbReference type="Proteomes" id="UP000010445">
    <property type="component" value="Unassembled WGS sequence"/>
</dbReference>
<dbReference type="HOGENOM" id="CLU_3097800_0_0_11"/>
<organism evidence="1 2">
    <name type="scientific">Corynebacterium durum F0235</name>
    <dbReference type="NCBI Taxonomy" id="1035195"/>
    <lineage>
        <taxon>Bacteria</taxon>
        <taxon>Bacillati</taxon>
        <taxon>Actinomycetota</taxon>
        <taxon>Actinomycetes</taxon>
        <taxon>Mycobacteriales</taxon>
        <taxon>Corynebacteriaceae</taxon>
        <taxon>Corynebacterium</taxon>
    </lineage>
</organism>